<dbReference type="PATRIC" id="fig|1619028.3.peg.640"/>
<dbReference type="InterPro" id="IPR008930">
    <property type="entry name" value="Terpenoid_cyclase/PrenylTrfase"/>
</dbReference>
<dbReference type="InterPro" id="IPR032696">
    <property type="entry name" value="SQ_cyclase_C"/>
</dbReference>
<keyword evidence="3" id="KW-0732">Signal</keyword>
<feature type="region of interest" description="Disordered" evidence="1">
    <location>
        <begin position="768"/>
        <end position="808"/>
    </location>
</feature>
<evidence type="ECO:0000259" key="4">
    <source>
        <dbReference type="Pfam" id="PF13243"/>
    </source>
</evidence>
<dbReference type="Pfam" id="PF16403">
    <property type="entry name" value="Bact_surface_Ig-like"/>
    <property type="match status" value="1"/>
</dbReference>
<dbReference type="Proteomes" id="UP000034430">
    <property type="component" value="Unassembled WGS sequence"/>
</dbReference>
<dbReference type="SUPFAM" id="SSF48239">
    <property type="entry name" value="Terpenoid cyclases/Protein prenyltransferases"/>
    <property type="match status" value="1"/>
</dbReference>
<comment type="caution">
    <text evidence="6">The sequence shown here is derived from an EMBL/GenBank/DDBJ whole genome shotgun (WGS) entry which is preliminary data.</text>
</comment>
<reference evidence="6 7" key="1">
    <citation type="journal article" date="2015" name="Nature">
        <title>rRNA introns, odd ribosomes, and small enigmatic genomes across a large radiation of phyla.</title>
        <authorList>
            <person name="Brown C.T."/>
            <person name="Hug L.A."/>
            <person name="Thomas B.C."/>
            <person name="Sharon I."/>
            <person name="Castelle C.J."/>
            <person name="Singh A."/>
            <person name="Wilkins M.J."/>
            <person name="Williams K.H."/>
            <person name="Banfield J.F."/>
        </authorList>
    </citation>
    <scope>NUCLEOTIDE SEQUENCE [LARGE SCALE GENOMIC DNA]</scope>
</reference>
<evidence type="ECO:0000313" key="6">
    <source>
        <dbReference type="EMBL" id="KKQ45636.1"/>
    </source>
</evidence>
<accession>A0A0G0KYS8</accession>
<feature type="transmembrane region" description="Helical" evidence="2">
    <location>
        <begin position="873"/>
        <end position="894"/>
    </location>
</feature>
<dbReference type="AlphaFoldDB" id="A0A0G0KYS8"/>
<gene>
    <name evidence="6" type="ORF">US65_C0051G0004</name>
</gene>
<feature type="compositionally biased region" description="Low complexity" evidence="1">
    <location>
        <begin position="772"/>
        <end position="798"/>
    </location>
</feature>
<feature type="domain" description="Squalene cyclase C-terminal" evidence="4">
    <location>
        <begin position="613"/>
        <end position="705"/>
    </location>
</feature>
<feature type="chain" id="PRO_5002533315" evidence="3">
    <location>
        <begin position="27"/>
        <end position="895"/>
    </location>
</feature>
<evidence type="ECO:0000256" key="2">
    <source>
        <dbReference type="SAM" id="Phobius"/>
    </source>
</evidence>
<feature type="region of interest" description="Disordered" evidence="1">
    <location>
        <begin position="56"/>
        <end position="77"/>
    </location>
</feature>
<keyword evidence="2" id="KW-0812">Transmembrane</keyword>
<keyword evidence="2" id="KW-0472">Membrane</keyword>
<keyword evidence="2" id="KW-1133">Transmembrane helix</keyword>
<feature type="signal peptide" evidence="3">
    <location>
        <begin position="1"/>
        <end position="26"/>
    </location>
</feature>
<dbReference type="Gene3D" id="2.60.40.10">
    <property type="entry name" value="Immunoglobulins"/>
    <property type="match status" value="1"/>
</dbReference>
<protein>
    <submittedName>
        <fullName evidence="6">Uncharacterized protein</fullName>
    </submittedName>
</protein>
<dbReference type="EMBL" id="LBTU01000051">
    <property type="protein sequence ID" value="KKQ45636.1"/>
    <property type="molecule type" value="Genomic_DNA"/>
</dbReference>
<organism evidence="6 7">
    <name type="scientific">Candidatus Yanofskybacteria bacterium GW2011_GWC2_37_9</name>
    <dbReference type="NCBI Taxonomy" id="1619028"/>
    <lineage>
        <taxon>Bacteria</taxon>
        <taxon>Candidatus Yanofskyibacteriota</taxon>
    </lineage>
</organism>
<dbReference type="Gene3D" id="1.50.10.20">
    <property type="match status" value="1"/>
</dbReference>
<evidence type="ECO:0000313" key="7">
    <source>
        <dbReference type="Proteomes" id="UP000034430"/>
    </source>
</evidence>
<evidence type="ECO:0000256" key="3">
    <source>
        <dbReference type="SAM" id="SignalP"/>
    </source>
</evidence>
<sequence>MSKKIFKISFALIVVFVLSLFTVVHADTISYTVTGGTDASSDAQKIFTQNDISKLQASDSEPGNGIDRMGSDKWSDQNSYDESRYIEFLFNPNIPQNALISEVKITNEFQRSAALAGAKIEVWDGQSFVNLNGTTLGTIGEDHTDIVNATPILNTPDKINNIKIRFLAYRETPTASGTTTKHDFMGLSITFSTPTDTTDTTPPVITLTGSSTVNLNVGDTYTDAGAIALDDGVTDLTSSIVTVNPVDVHTTGTYTVTYNVADLAGNPATQVTRTVVVNVVSISNIPDPVSINLKIYAGDIVLFNGPKTVMACAESPAVNTSITVNGKCAIEQSGLSNTWTWNYAPSGWLDELGSYTTTPDFSKFWGYFSNLEFGTVGLNQHSLSAGEELLLTYNSYPLRISASKNSGVIGDQIIFTAEEESTFNPNPPYNIIWTPSLGVLITLGIQSCTTIADGTCSIILSTAGSLNAIGSKTLYVPSANLTIIVSAVPSGGDGGSITATSFDVTNALNYLKSAQAADGSFGGADLYTDWAGIAFGALNVTDSSRDLLLSYLNSHNSISSLLTDNERHAMALLALGQNPYSFNGVNYINAIVNSFDNIQFGDANLVNDDIFALIPLGNSGYTKNDDIIAKDIAFIISKQKTNGSWEESVDITAAAIQALKSFESIASVAESLSKATNYIISKQNNDGGFGDSASSVYSTSWAMQAMGALGESWTKDGYTASFYLGGQQAEDGAALPSSETLSNRIWATSYAIAGNSLKPWSEIMESFPKPATQNNSNNSSNTSTSTNTSTVYKTSTNSPQTNPETKKVSTFVAVNTPVITPVIDKKTTPISETKKPTTVPKNLSADTEEIVSGALTAAAVNALPIEETPKNTIPIALGVGTGIVLLYITFKFFVA</sequence>
<dbReference type="Pfam" id="PF13243">
    <property type="entry name" value="SQHop_cyclase_C"/>
    <property type="match status" value="1"/>
</dbReference>
<evidence type="ECO:0000256" key="1">
    <source>
        <dbReference type="SAM" id="MobiDB-lite"/>
    </source>
</evidence>
<proteinExistence type="predicted"/>
<evidence type="ECO:0000259" key="5">
    <source>
        <dbReference type="Pfam" id="PF16403"/>
    </source>
</evidence>
<name>A0A0G0KYS8_9BACT</name>
<dbReference type="CDD" id="cd00688">
    <property type="entry name" value="ISOPREN_C2_like"/>
    <property type="match status" value="1"/>
</dbReference>
<dbReference type="InterPro" id="IPR032179">
    <property type="entry name" value="Cry22Aa_Ig-like"/>
</dbReference>
<feature type="domain" description="Pesticidal crystal protein Cry22Aa Ig-like" evidence="5">
    <location>
        <begin position="205"/>
        <end position="277"/>
    </location>
</feature>
<dbReference type="InterPro" id="IPR013783">
    <property type="entry name" value="Ig-like_fold"/>
</dbReference>